<proteinExistence type="predicted"/>
<dbReference type="EMBL" id="SSWX01000046">
    <property type="protein sequence ID" value="THJ30476.1"/>
    <property type="molecule type" value="Genomic_DNA"/>
</dbReference>
<dbReference type="InterPro" id="IPR018958">
    <property type="entry name" value="Knr4/Smi1-like_dom"/>
</dbReference>
<dbReference type="InterPro" id="IPR037883">
    <property type="entry name" value="Knr4/Smi1-like_sf"/>
</dbReference>
<dbReference type="SUPFAM" id="SSF160631">
    <property type="entry name" value="SMI1/KNR4-like"/>
    <property type="match status" value="1"/>
</dbReference>
<dbReference type="Gene3D" id="3.40.1580.10">
    <property type="entry name" value="SMI1/KNR4-like"/>
    <property type="match status" value="1"/>
</dbReference>
<name>A0A4S5BLW6_9BURK</name>
<dbReference type="AlphaFoldDB" id="A0A4S5BLW6"/>
<keyword evidence="3" id="KW-1185">Reference proteome</keyword>
<organism evidence="2 3">
    <name type="scientific">Lampropedia aestuarii</name>
    <dbReference type="NCBI Taxonomy" id="2562762"/>
    <lineage>
        <taxon>Bacteria</taxon>
        <taxon>Pseudomonadati</taxon>
        <taxon>Pseudomonadota</taxon>
        <taxon>Betaproteobacteria</taxon>
        <taxon>Burkholderiales</taxon>
        <taxon>Comamonadaceae</taxon>
        <taxon>Lampropedia</taxon>
    </lineage>
</organism>
<dbReference type="Proteomes" id="UP000306236">
    <property type="component" value="Unassembled WGS sequence"/>
</dbReference>
<evidence type="ECO:0000313" key="2">
    <source>
        <dbReference type="EMBL" id="THJ30476.1"/>
    </source>
</evidence>
<dbReference type="OrthoDB" id="1739659at2"/>
<evidence type="ECO:0000259" key="1">
    <source>
        <dbReference type="Pfam" id="PF09346"/>
    </source>
</evidence>
<comment type="caution">
    <text evidence="2">The sequence shown here is derived from an EMBL/GenBank/DDBJ whole genome shotgun (WGS) entry which is preliminary data.</text>
</comment>
<feature type="domain" description="Knr4/Smi1-like" evidence="1">
    <location>
        <begin position="29"/>
        <end position="119"/>
    </location>
</feature>
<gene>
    <name evidence="2" type="ORF">E8K88_17720</name>
</gene>
<evidence type="ECO:0000313" key="3">
    <source>
        <dbReference type="Proteomes" id="UP000306236"/>
    </source>
</evidence>
<protein>
    <submittedName>
        <fullName evidence="2">SMI1/KNR4 family protein</fullName>
    </submittedName>
</protein>
<dbReference type="RefSeq" id="WP_136407995.1">
    <property type="nucleotide sequence ID" value="NZ_SSWX01000046.1"/>
</dbReference>
<dbReference type="Pfam" id="PF09346">
    <property type="entry name" value="SMI1_KNR4"/>
    <property type="match status" value="1"/>
</dbReference>
<accession>A0A4S5BLW6</accession>
<sequence length="130" mass="14676">MIERDELMKRFQINNPARSSEVDDVSSKIFIPNDYLSFLRVSNGLSSLGRISLLEVEDLFERNVDYEVGEYLPGYLMIGDDGGGVAILMDKHGLIFENDMGTMMQETMVKSAESLEQLLIDFNGLTVSER</sequence>
<reference evidence="2 3" key="1">
    <citation type="submission" date="2019-04" db="EMBL/GenBank/DDBJ databases">
        <title>Lampropedia sp YIM MLB12 draf genome.</title>
        <authorList>
            <person name="Wang Y.-X."/>
        </authorList>
    </citation>
    <scope>NUCLEOTIDE SEQUENCE [LARGE SCALE GENOMIC DNA]</scope>
    <source>
        <strain evidence="2 3">YIM MLB12</strain>
    </source>
</reference>